<comment type="caution">
    <text evidence="4">The sequence shown here is derived from an EMBL/GenBank/DDBJ whole genome shotgun (WGS) entry which is preliminary data.</text>
</comment>
<name>A0A644YJX1_9ZZZZ</name>
<proteinExistence type="predicted"/>
<organism evidence="4">
    <name type="scientific">bioreactor metagenome</name>
    <dbReference type="NCBI Taxonomy" id="1076179"/>
    <lineage>
        <taxon>unclassified sequences</taxon>
        <taxon>metagenomes</taxon>
        <taxon>ecological metagenomes</taxon>
    </lineage>
</organism>
<keyword evidence="3" id="KW-0560">Oxidoreductase</keyword>
<dbReference type="SUPFAM" id="SSF51412">
    <property type="entry name" value="Inosine monophosphate dehydrogenase (IMPDH)"/>
    <property type="match status" value="1"/>
</dbReference>
<evidence type="ECO:0000256" key="1">
    <source>
        <dbReference type="ARBA" id="ARBA00022630"/>
    </source>
</evidence>
<sequence>MVVVEGPEAGGHLGFSAEVLMGDKPAVLDIVKEVIEAVKPFEEKFGRKIPVIAAGGIYTGTDIANALKAGAAGVQMATRFVATDECDADIKFKECYLAAKEEDIIIINSPVGMPGRALNNAFIQRLQSHGKEIKGCFQCLKGCNPKVAPYCISVALINAVEGNVDEGLVFVGSNAYRVDKIVPVKTLIAELMAEAAAQ</sequence>
<dbReference type="GO" id="GO:0018580">
    <property type="term" value="F:nitronate monooxygenase activity"/>
    <property type="evidence" value="ECO:0007669"/>
    <property type="project" value="InterPro"/>
</dbReference>
<dbReference type="AlphaFoldDB" id="A0A644YJX1"/>
<dbReference type="InterPro" id="IPR013785">
    <property type="entry name" value="Aldolase_TIM"/>
</dbReference>
<evidence type="ECO:0000313" key="4">
    <source>
        <dbReference type="EMBL" id="MPM28786.1"/>
    </source>
</evidence>
<reference evidence="4" key="1">
    <citation type="submission" date="2019-08" db="EMBL/GenBank/DDBJ databases">
        <authorList>
            <person name="Kucharzyk K."/>
            <person name="Murdoch R.W."/>
            <person name="Higgins S."/>
            <person name="Loffler F."/>
        </authorList>
    </citation>
    <scope>NUCLEOTIDE SEQUENCE</scope>
</reference>
<keyword evidence="1" id="KW-0285">Flavoprotein</keyword>
<evidence type="ECO:0000256" key="2">
    <source>
        <dbReference type="ARBA" id="ARBA00022643"/>
    </source>
</evidence>
<gene>
    <name evidence="4" type="ORF">SDC9_75314</name>
</gene>
<dbReference type="CDD" id="cd04730">
    <property type="entry name" value="NPD_like"/>
    <property type="match status" value="1"/>
</dbReference>
<protein>
    <submittedName>
        <fullName evidence="4">Uncharacterized protein</fullName>
    </submittedName>
</protein>
<dbReference type="EMBL" id="VSSQ01005347">
    <property type="protein sequence ID" value="MPM28786.1"/>
    <property type="molecule type" value="Genomic_DNA"/>
</dbReference>
<dbReference type="Gene3D" id="3.20.20.70">
    <property type="entry name" value="Aldolase class I"/>
    <property type="match status" value="1"/>
</dbReference>
<keyword evidence="2" id="KW-0288">FMN</keyword>
<dbReference type="InterPro" id="IPR004136">
    <property type="entry name" value="NMO"/>
</dbReference>
<accession>A0A644YJX1</accession>
<evidence type="ECO:0000256" key="3">
    <source>
        <dbReference type="ARBA" id="ARBA00023002"/>
    </source>
</evidence>
<dbReference type="PANTHER" id="PTHR32332">
    <property type="entry name" value="2-NITROPROPANE DIOXYGENASE"/>
    <property type="match status" value="1"/>
</dbReference>
<dbReference type="Pfam" id="PF03060">
    <property type="entry name" value="NMO"/>
    <property type="match status" value="1"/>
</dbReference>
<dbReference type="PANTHER" id="PTHR32332:SF18">
    <property type="entry name" value="2-NITROPROPANE DIOXYGENASE"/>
    <property type="match status" value="1"/>
</dbReference>